<reference evidence="6" key="1">
    <citation type="journal article" date="2021" name="PeerJ">
        <title>Extensive microbial diversity within the chicken gut microbiome revealed by metagenomics and culture.</title>
        <authorList>
            <person name="Gilroy R."/>
            <person name="Ravi A."/>
            <person name="Getino M."/>
            <person name="Pursley I."/>
            <person name="Horton D.L."/>
            <person name="Alikhan N.F."/>
            <person name="Baker D."/>
            <person name="Gharbi K."/>
            <person name="Hall N."/>
            <person name="Watson M."/>
            <person name="Adriaenssens E.M."/>
            <person name="Foster-Nyarko E."/>
            <person name="Jarju S."/>
            <person name="Secka A."/>
            <person name="Antonio M."/>
            <person name="Oren A."/>
            <person name="Chaudhuri R.R."/>
            <person name="La Ragione R."/>
            <person name="Hildebrand F."/>
            <person name="Pallen M.J."/>
        </authorList>
    </citation>
    <scope>NUCLEOTIDE SEQUENCE</scope>
    <source>
        <strain evidence="6">811</strain>
    </source>
</reference>
<dbReference type="InterPro" id="IPR019800">
    <property type="entry name" value="Glyco_hydro_3_AS"/>
</dbReference>
<dbReference type="Gene3D" id="2.60.40.10">
    <property type="entry name" value="Immunoglobulins"/>
    <property type="match status" value="1"/>
</dbReference>
<name>A0A9D1V6G6_9FIRM</name>
<gene>
    <name evidence="6" type="ORF">H9741_00875</name>
</gene>
<keyword evidence="4" id="KW-0326">Glycosidase</keyword>
<dbReference type="Pfam" id="PF01915">
    <property type="entry name" value="Glyco_hydro_3_C"/>
    <property type="match status" value="1"/>
</dbReference>
<dbReference type="Proteomes" id="UP000824204">
    <property type="component" value="Unassembled WGS sequence"/>
</dbReference>
<dbReference type="Pfam" id="PF14310">
    <property type="entry name" value="Fn3-like"/>
    <property type="match status" value="1"/>
</dbReference>
<dbReference type="SMART" id="SM01217">
    <property type="entry name" value="Fn3_like"/>
    <property type="match status" value="1"/>
</dbReference>
<keyword evidence="2 4" id="KW-0378">Hydrolase</keyword>
<protein>
    <submittedName>
        <fullName evidence="6">Glycoside hydrolase family 3 C-terminal domain-containing protein</fullName>
    </submittedName>
</protein>
<evidence type="ECO:0000256" key="2">
    <source>
        <dbReference type="ARBA" id="ARBA00022801"/>
    </source>
</evidence>
<comment type="similarity">
    <text evidence="1 4">Belongs to the glycosyl hydrolase 3 family.</text>
</comment>
<dbReference type="InterPro" id="IPR050288">
    <property type="entry name" value="Cellulose_deg_GH3"/>
</dbReference>
<dbReference type="SUPFAM" id="SSF51445">
    <property type="entry name" value="(Trans)glycosidases"/>
    <property type="match status" value="1"/>
</dbReference>
<comment type="caution">
    <text evidence="6">The sequence shown here is derived from an EMBL/GenBank/DDBJ whole genome shotgun (WGS) entry which is preliminary data.</text>
</comment>
<dbReference type="InterPro" id="IPR036881">
    <property type="entry name" value="Glyco_hydro_3_C_sf"/>
</dbReference>
<dbReference type="Gene3D" id="3.20.20.300">
    <property type="entry name" value="Glycoside hydrolase, family 3, N-terminal domain"/>
    <property type="match status" value="1"/>
</dbReference>
<dbReference type="EMBL" id="DXFX01000009">
    <property type="protein sequence ID" value="HIX07010.1"/>
    <property type="molecule type" value="Genomic_DNA"/>
</dbReference>
<dbReference type="InterPro" id="IPR013783">
    <property type="entry name" value="Ig-like_fold"/>
</dbReference>
<organism evidence="6 7">
    <name type="scientific">Candidatus Borkfalkia faecipullorum</name>
    <dbReference type="NCBI Taxonomy" id="2838510"/>
    <lineage>
        <taxon>Bacteria</taxon>
        <taxon>Bacillati</taxon>
        <taxon>Bacillota</taxon>
        <taxon>Clostridia</taxon>
        <taxon>Christensenellales</taxon>
        <taxon>Christensenellaceae</taxon>
        <taxon>Candidatus Borkfalkia</taxon>
    </lineage>
</organism>
<dbReference type="GO" id="GO:0008422">
    <property type="term" value="F:beta-glucosidase activity"/>
    <property type="evidence" value="ECO:0007669"/>
    <property type="project" value="UniProtKB-ARBA"/>
</dbReference>
<evidence type="ECO:0000313" key="6">
    <source>
        <dbReference type="EMBL" id="HIX07010.1"/>
    </source>
</evidence>
<dbReference type="InterPro" id="IPR036962">
    <property type="entry name" value="Glyco_hydro_3_N_sf"/>
</dbReference>
<dbReference type="InterPro" id="IPR002772">
    <property type="entry name" value="Glyco_hydro_3_C"/>
</dbReference>
<reference evidence="6" key="2">
    <citation type="submission" date="2021-04" db="EMBL/GenBank/DDBJ databases">
        <authorList>
            <person name="Gilroy R."/>
        </authorList>
    </citation>
    <scope>NUCLEOTIDE SEQUENCE</scope>
    <source>
        <strain evidence="6">811</strain>
    </source>
</reference>
<evidence type="ECO:0000256" key="4">
    <source>
        <dbReference type="RuleBase" id="RU361161"/>
    </source>
</evidence>
<keyword evidence="3" id="KW-0119">Carbohydrate metabolism</keyword>
<proteinExistence type="inferred from homology"/>
<dbReference type="PROSITE" id="PS00775">
    <property type="entry name" value="GLYCOSYL_HYDROL_F3"/>
    <property type="match status" value="1"/>
</dbReference>
<dbReference type="InterPro" id="IPR017853">
    <property type="entry name" value="GH"/>
</dbReference>
<dbReference type="FunFam" id="2.60.40.10:FF:000495">
    <property type="entry name" value="Periplasmic beta-glucosidase"/>
    <property type="match status" value="1"/>
</dbReference>
<evidence type="ECO:0000259" key="5">
    <source>
        <dbReference type="SMART" id="SM01217"/>
    </source>
</evidence>
<sequence>MDVKQLLSVLTAEEKAALVSGTDFMYTNPVPRLGIPSLRTSDGPHGLRVQSEGGDNGVTGSEPATAFPTAATVACSWNPQNSRLIGQAIGREAHRYGVHVLLGPGANIKRNPTAGRNFEYFSEDPLLAGKMAAAQVEGVQSEGVGACVKHFALNNAENYRFMGDSIADLRAVREIYLKVFEIVVKEAHPAAVMCAYNKINGEYCSQNKRLLTDVLRGEWGFGGLVMTDWGAMHDRIASLKAGLDLEMPGDTAICRKWIEEGIQSGALPVQELDKAAENVLRLVEKYAAAKADDCDFEENDALACKVAKDSAVLLKNDGILPLSEGETLFVCGDLFEKMRYQGAGSSMINPAKLTSPKQAFGEAGIRFVYARGYAESSLQTQQKYIDEALTLAQGFDKALVFAGLTDIAESEGCDRETMSLPENQLALIDALVAAGKKVVLVLFGGSPVELPFADKLSAILDMYLPGQCGGKACADLLFGRANPCGKLAETWPMTYADVPFCDAFSKTKNEVYKESVFVGYRYYVTAGKQVRYPFGYGLSYTSFAVSDGELEEGTDSVSLSCTVKNIGKRDGAEVVQLYVKAPQGKLFRPERELKAFAKVYLKAGESKRVKLSVAKDDLRYYDIAAKDWKLQGGEYFFLLCSDANSVTVCKNLYIAGEESAPYEEEVLRAYCGVHPERVSDKLFEKMSGITLPSLPKIRPITLESRFSDLGKAGFLGKILHAAVLGVADGQMKRAKKLPEGSERDNKIKGALFLKRILESNSLISMSMSAGKSFPYNVAQGFMYLSNGKFFKGIRCFCTKIKVSALPKDREEK</sequence>
<dbReference type="InterPro" id="IPR026891">
    <property type="entry name" value="Fn3-like"/>
</dbReference>
<dbReference type="Gene3D" id="3.40.50.1700">
    <property type="entry name" value="Glycoside hydrolase family 3 C-terminal domain"/>
    <property type="match status" value="1"/>
</dbReference>
<dbReference type="PANTHER" id="PTHR42715">
    <property type="entry name" value="BETA-GLUCOSIDASE"/>
    <property type="match status" value="1"/>
</dbReference>
<accession>A0A9D1V6G6</accession>
<dbReference type="GO" id="GO:0005975">
    <property type="term" value="P:carbohydrate metabolic process"/>
    <property type="evidence" value="ECO:0007669"/>
    <property type="project" value="InterPro"/>
</dbReference>
<dbReference type="PRINTS" id="PR00133">
    <property type="entry name" value="GLHYDRLASE3"/>
</dbReference>
<dbReference type="InterPro" id="IPR001764">
    <property type="entry name" value="Glyco_hydro_3_N"/>
</dbReference>
<evidence type="ECO:0000256" key="1">
    <source>
        <dbReference type="ARBA" id="ARBA00005336"/>
    </source>
</evidence>
<dbReference type="SUPFAM" id="SSF52279">
    <property type="entry name" value="Beta-D-glucan exohydrolase, C-terminal domain"/>
    <property type="match status" value="1"/>
</dbReference>
<dbReference type="PANTHER" id="PTHR42715:SF10">
    <property type="entry name" value="BETA-GLUCOSIDASE"/>
    <property type="match status" value="1"/>
</dbReference>
<evidence type="ECO:0000256" key="3">
    <source>
        <dbReference type="ARBA" id="ARBA00023277"/>
    </source>
</evidence>
<dbReference type="Pfam" id="PF00933">
    <property type="entry name" value="Glyco_hydro_3"/>
    <property type="match status" value="1"/>
</dbReference>
<dbReference type="AlphaFoldDB" id="A0A9D1V6G6"/>
<feature type="domain" description="Fibronectin type III-like" evidence="5">
    <location>
        <begin position="573"/>
        <end position="643"/>
    </location>
</feature>
<evidence type="ECO:0000313" key="7">
    <source>
        <dbReference type="Proteomes" id="UP000824204"/>
    </source>
</evidence>